<evidence type="ECO:0000256" key="3">
    <source>
        <dbReference type="ARBA" id="ARBA00022729"/>
    </source>
</evidence>
<keyword evidence="15" id="KW-1185">Reference proteome</keyword>
<evidence type="ECO:0000259" key="13">
    <source>
        <dbReference type="PROSITE" id="PS50853"/>
    </source>
</evidence>
<evidence type="ECO:0000256" key="2">
    <source>
        <dbReference type="ARBA" id="ARBA00022692"/>
    </source>
</evidence>
<dbReference type="InterPro" id="IPR036116">
    <property type="entry name" value="FN3_sf"/>
</dbReference>
<dbReference type="PANTHER" id="PTHR46730">
    <property type="entry name" value="POLYCYSTIN-1"/>
    <property type="match status" value="1"/>
</dbReference>
<feature type="domain" description="PKD" evidence="12">
    <location>
        <begin position="1348"/>
        <end position="1436"/>
    </location>
</feature>
<dbReference type="InterPro" id="IPR006558">
    <property type="entry name" value="LamG-like"/>
</dbReference>
<feature type="domain" description="PKD" evidence="12">
    <location>
        <begin position="1181"/>
        <end position="1269"/>
    </location>
</feature>
<dbReference type="SUPFAM" id="SSF49265">
    <property type="entry name" value="Fibronectin type III"/>
    <property type="match status" value="1"/>
</dbReference>
<dbReference type="RefSeq" id="WP_304600451.1">
    <property type="nucleotide sequence ID" value="NZ_JAUQYP010000001.1"/>
</dbReference>
<evidence type="ECO:0000256" key="8">
    <source>
        <dbReference type="ARBA" id="ARBA00023295"/>
    </source>
</evidence>
<evidence type="ECO:0000259" key="12">
    <source>
        <dbReference type="PROSITE" id="PS50093"/>
    </source>
</evidence>
<dbReference type="InterPro" id="IPR003961">
    <property type="entry name" value="FN3_dom"/>
</dbReference>
<dbReference type="InterPro" id="IPR013320">
    <property type="entry name" value="ConA-like_dom_sf"/>
</dbReference>
<reference evidence="14 15" key="1">
    <citation type="submission" date="2023-07" db="EMBL/GenBank/DDBJ databases">
        <title>Description of novel actinomycetes strains, isolated from tidal flat sediment.</title>
        <authorList>
            <person name="Lu C."/>
        </authorList>
    </citation>
    <scope>NUCLEOTIDE SEQUENCE [LARGE SCALE GENOMIC DNA]</scope>
    <source>
        <strain evidence="14 15">SYSU T00b441</strain>
    </source>
</reference>
<evidence type="ECO:0000256" key="7">
    <source>
        <dbReference type="ARBA" id="ARBA00023157"/>
    </source>
</evidence>
<keyword evidence="8" id="KW-0378">Hydrolase</keyword>
<evidence type="ECO:0000256" key="4">
    <source>
        <dbReference type="ARBA" id="ARBA00022737"/>
    </source>
</evidence>
<keyword evidence="2" id="KW-0812">Transmembrane</keyword>
<dbReference type="InterPro" id="IPR013783">
    <property type="entry name" value="Ig-like_fold"/>
</dbReference>
<keyword evidence="4" id="KW-0677">Repeat</keyword>
<evidence type="ECO:0000313" key="15">
    <source>
        <dbReference type="Proteomes" id="UP001232536"/>
    </source>
</evidence>
<feature type="chain" id="PRO_5045881036" evidence="11">
    <location>
        <begin position="28"/>
        <end position="1712"/>
    </location>
</feature>
<dbReference type="Pfam" id="PF13385">
    <property type="entry name" value="Laminin_G_3"/>
    <property type="match status" value="2"/>
</dbReference>
<sequence length="1712" mass="176031">MTKASWRRRAAALISGLAMIVAGAVVASPAAADTAPLDPTNPRTPVTLAADGLPTVQIDGVVWSQVTVGNTVYVAGSFTTARPAGAAPGVNTVPRHNLLAYDITTGNLITSFDHDLNGQALGITKSPDGSRIYVTGDFTQVDGEWHVRIAAFDTATGALISAFRPVLGARGYAVAASDTAVYVGGNFTSVASRTGGTLEPHAYLAGFDATTGDLLPAFTADANDAVLALTVPPAQQMLVAGGRFTTINGGNAYGLGAVNLSTGALMPFPTNQYVRDAGADSAILSLYSDSTGIYGSGYHYGGGGNLEGPFRADPVTGELIWVADCHGDTYSTFPIGPALYVASHQHYCGNIPDGFPQTSPWTFHFGTAFTLVPTGVNTPDIYGYPDHPGEPAPSLLTWYPQLYTGTYTGQGQAGWSVTGNDHYLSFGGEFPGVNGQPQQGLVRFTTVDRAPNLQGPRVRGADFNPTLMSLTSGTMRVSWPGNWDRDNETLTYRLYRDTQTQDPVYEETVTQKEWERGVMGFVDTGLTPGSSVRYRITAADPFGNVAQSEWISGTVSSTDTLSTYAQTVLGDSPSSFWPLGEPSGSMVYDWSGFDDARAGTGVTRGGPSAVGDSNASSHFDGTSNGLAATQVAQDGPQVFSVEAWFRTTSTAGGKIVGFGNRNTGNSSSYDRHIYMQANGAVTFGVWLGSAYTVSSAPGYNDGQWHHVVGTVGPGGEAMYLDGVRVGLRTDATGAQVYSGYWRVGGDTSWSGANYFQGDIDDVAVYPTVLSYQQVVNHWEAAGRTSTLPPVPSDSYGAAVQGLQPDLYWRLDETTGTIAQDTGWSASTGTYRSGYTLGVPGALTGVSGDTAVTFNGTNGLLSGNRSYTNPRIYSEELWFKTTTTNGGKLIGFGNRQTGTSTNYDRHVYMENSGRLTFGVYTGTTTTITSPDAYNDGQWHYLVATQSSAGMALYVDGALVGTNPQTGAQNYTGYWRVGGDTTWGPQPWFAGTIDEVAIYPTALTAAQVTEHYALGTANHPPTAAFTTATDFLSLTADASSSSDPEGGALTYAWNFGDGASGTGATTSHTYAADGTYTVSLTVTDPGGLTGTVTHDVTVVANRPPTALFTTATNFLSVSVDGSGSSDPEGGALSYAWDFGDGSTGSGATTSHTYASAGTYTVSLTVTDPGGLADTTTYDVTVAANQSPTAAFTATPAGLSVSVDGSGSSDPEGGALSYVWDFGDGSTGSGATTSHTYASAGTYTISLTVTDPGGLTDTVTHDATVAVNQAPTAAFTATPAGLSVSVDGSGSSDPEGGALSYVWDFGDGSTGSGATASHTYAADGTYTISLTVTDPGGLTDSVTHSVTVVAPNQAPTAAFTATPTGLSVSVDGSGSSDPEGGALSYVWDFGDGSTGSGATASHTYAADGTYTISLTVTDPGGLTGTVTHDVTVSAPVAPTEFATDTFTRTSTSGWGSAEVGGLWAYIGSVGDYTVDGSAGSQHITSAGSTRADRLIVSSTDTDLRTSLSLDKPATGGGVYVTVAGRRVGSSEYSVRLKFLSSGAVLLTLMRNSVYLDAAYLSGTYATGTTLDVRLQVVGTSPTSLAAKVWRSADAEPSGWQLQATDSDAAMQTAGGIGLTSYLSGSATNAPVTVTFDDVHAVPTSSEVNQGPTLNEAPTAAFTATPAGLSVSVDGSGSSDPEGGALSYVWDFGDGSTGSGATASHTYAADGTYTIS</sequence>
<feature type="region of interest" description="Disordered" evidence="10">
    <location>
        <begin position="603"/>
        <end position="622"/>
    </location>
</feature>
<feature type="signal peptide" evidence="11">
    <location>
        <begin position="1"/>
        <end position="27"/>
    </location>
</feature>
<feature type="compositionally biased region" description="Polar residues" evidence="10">
    <location>
        <begin position="611"/>
        <end position="622"/>
    </location>
</feature>
<evidence type="ECO:0000256" key="6">
    <source>
        <dbReference type="ARBA" id="ARBA00023136"/>
    </source>
</evidence>
<keyword evidence="8" id="KW-0326">Glycosidase</keyword>
<dbReference type="CDD" id="cd00146">
    <property type="entry name" value="PKD"/>
    <property type="match status" value="6"/>
</dbReference>
<proteinExistence type="predicted"/>
<protein>
    <submittedName>
        <fullName evidence="14">PKD domain-containing protein</fullName>
    </submittedName>
</protein>
<keyword evidence="9" id="KW-0624">Polysaccharide degradation</keyword>
<dbReference type="InterPro" id="IPR011047">
    <property type="entry name" value="Quinoprotein_ADH-like_sf"/>
</dbReference>
<keyword evidence="6" id="KW-0472">Membrane</keyword>
<dbReference type="SUPFAM" id="SSF49299">
    <property type="entry name" value="PKD domain"/>
    <property type="match status" value="6"/>
</dbReference>
<feature type="domain" description="PKD" evidence="12">
    <location>
        <begin position="1015"/>
        <end position="1096"/>
    </location>
</feature>
<feature type="non-terminal residue" evidence="14">
    <location>
        <position position="1712"/>
    </location>
</feature>
<dbReference type="SMART" id="SM00560">
    <property type="entry name" value="LamGL"/>
    <property type="match status" value="2"/>
</dbReference>
<feature type="domain" description="PKD" evidence="12">
    <location>
        <begin position="1098"/>
        <end position="1186"/>
    </location>
</feature>
<dbReference type="Gene3D" id="2.60.120.200">
    <property type="match status" value="2"/>
</dbReference>
<feature type="domain" description="PKD" evidence="12">
    <location>
        <begin position="1650"/>
        <end position="1712"/>
    </location>
</feature>
<evidence type="ECO:0000256" key="1">
    <source>
        <dbReference type="ARBA" id="ARBA00004141"/>
    </source>
</evidence>
<gene>
    <name evidence="14" type="ORF">Q6348_06315</name>
</gene>
<dbReference type="InterPro" id="IPR000601">
    <property type="entry name" value="PKD_dom"/>
</dbReference>
<feature type="domain" description="Fibronectin type-III" evidence="13">
    <location>
        <begin position="461"/>
        <end position="558"/>
    </location>
</feature>
<comment type="subcellular location">
    <subcellularLocation>
        <location evidence="1">Membrane</location>
        <topology evidence="1">Multi-pass membrane protein</topology>
    </subcellularLocation>
</comment>
<evidence type="ECO:0000256" key="10">
    <source>
        <dbReference type="SAM" id="MobiDB-lite"/>
    </source>
</evidence>
<organism evidence="14 15">
    <name type="scientific">Actinotalea lenta</name>
    <dbReference type="NCBI Taxonomy" id="3064654"/>
    <lineage>
        <taxon>Bacteria</taxon>
        <taxon>Bacillati</taxon>
        <taxon>Actinomycetota</taxon>
        <taxon>Actinomycetes</taxon>
        <taxon>Micrococcales</taxon>
        <taxon>Cellulomonadaceae</taxon>
        <taxon>Actinotalea</taxon>
    </lineage>
</organism>
<dbReference type="Proteomes" id="UP001232536">
    <property type="component" value="Unassembled WGS sequence"/>
</dbReference>
<evidence type="ECO:0000313" key="14">
    <source>
        <dbReference type="EMBL" id="MDO8106809.1"/>
    </source>
</evidence>
<keyword evidence="7" id="KW-1015">Disulfide bond</keyword>
<evidence type="ECO:0000256" key="11">
    <source>
        <dbReference type="SAM" id="SignalP"/>
    </source>
</evidence>
<dbReference type="SUPFAM" id="SSF49899">
    <property type="entry name" value="Concanavalin A-like lectins/glucanases"/>
    <property type="match status" value="2"/>
</dbReference>
<dbReference type="SMART" id="SM00089">
    <property type="entry name" value="PKD"/>
    <property type="match status" value="6"/>
</dbReference>
<dbReference type="InterPro" id="IPR035986">
    <property type="entry name" value="PKD_dom_sf"/>
</dbReference>
<accession>A0ABT9D974</accession>
<dbReference type="PROSITE" id="PS50093">
    <property type="entry name" value="PKD"/>
    <property type="match status" value="6"/>
</dbReference>
<keyword evidence="3 11" id="KW-0732">Signal</keyword>
<evidence type="ECO:0000256" key="5">
    <source>
        <dbReference type="ARBA" id="ARBA00022989"/>
    </source>
</evidence>
<dbReference type="EMBL" id="JAUQYP010000001">
    <property type="protein sequence ID" value="MDO8106809.1"/>
    <property type="molecule type" value="Genomic_DNA"/>
</dbReference>
<dbReference type="PROSITE" id="PS50853">
    <property type="entry name" value="FN3"/>
    <property type="match status" value="1"/>
</dbReference>
<feature type="domain" description="PKD" evidence="12">
    <location>
        <begin position="1264"/>
        <end position="1348"/>
    </location>
</feature>
<dbReference type="PANTHER" id="PTHR46730:SF1">
    <property type="entry name" value="PLAT DOMAIN-CONTAINING PROTEIN"/>
    <property type="match status" value="1"/>
</dbReference>
<comment type="caution">
    <text evidence="14">The sequence shown here is derived from an EMBL/GenBank/DDBJ whole genome shotgun (WGS) entry which is preliminary data.</text>
</comment>
<keyword evidence="9" id="KW-0119">Carbohydrate metabolism</keyword>
<name>A0ABT9D974_9CELL</name>
<dbReference type="Pfam" id="PF18911">
    <property type="entry name" value="PKD_4"/>
    <property type="match status" value="6"/>
</dbReference>
<dbReference type="Gene3D" id="2.60.40.10">
    <property type="entry name" value="Immunoglobulins"/>
    <property type="match status" value="7"/>
</dbReference>
<dbReference type="SUPFAM" id="SSF50998">
    <property type="entry name" value="Quinoprotein alcohol dehydrogenase-like"/>
    <property type="match status" value="1"/>
</dbReference>
<keyword evidence="5" id="KW-1133">Transmembrane helix</keyword>
<evidence type="ECO:0000256" key="9">
    <source>
        <dbReference type="ARBA" id="ARBA00023326"/>
    </source>
</evidence>
<dbReference type="InterPro" id="IPR022409">
    <property type="entry name" value="PKD/Chitinase_dom"/>
</dbReference>